<evidence type="ECO:0000259" key="5">
    <source>
        <dbReference type="PROSITE" id="PS51935"/>
    </source>
</evidence>
<evidence type="ECO:0000313" key="6">
    <source>
        <dbReference type="EMBL" id="MPM18105.1"/>
    </source>
</evidence>
<keyword evidence="2" id="KW-0645">Protease</keyword>
<keyword evidence="4" id="KW-0788">Thiol protease</keyword>
<evidence type="ECO:0000256" key="2">
    <source>
        <dbReference type="ARBA" id="ARBA00022670"/>
    </source>
</evidence>
<dbReference type="AlphaFoldDB" id="A0A644XPP9"/>
<name>A0A644XPP9_9ZZZZ</name>
<evidence type="ECO:0000256" key="4">
    <source>
        <dbReference type="ARBA" id="ARBA00022807"/>
    </source>
</evidence>
<dbReference type="InterPro" id="IPR036365">
    <property type="entry name" value="PGBD-like_sf"/>
</dbReference>
<comment type="similarity">
    <text evidence="1">Belongs to the peptidase C40 family.</text>
</comment>
<reference evidence="6" key="1">
    <citation type="submission" date="2019-08" db="EMBL/GenBank/DDBJ databases">
        <authorList>
            <person name="Kucharzyk K."/>
            <person name="Murdoch R.W."/>
            <person name="Higgins S."/>
            <person name="Loffler F."/>
        </authorList>
    </citation>
    <scope>NUCLEOTIDE SEQUENCE</scope>
</reference>
<dbReference type="Gene3D" id="3.90.1720.10">
    <property type="entry name" value="endopeptidase domain like (from Nostoc punctiforme)"/>
    <property type="match status" value="1"/>
</dbReference>
<dbReference type="Pfam" id="PF00877">
    <property type="entry name" value="NLPC_P60"/>
    <property type="match status" value="1"/>
</dbReference>
<gene>
    <name evidence="6" type="ORF">SDC9_64511</name>
</gene>
<dbReference type="GO" id="GO:0008234">
    <property type="term" value="F:cysteine-type peptidase activity"/>
    <property type="evidence" value="ECO:0007669"/>
    <property type="project" value="UniProtKB-KW"/>
</dbReference>
<dbReference type="GO" id="GO:0006508">
    <property type="term" value="P:proteolysis"/>
    <property type="evidence" value="ECO:0007669"/>
    <property type="project" value="UniProtKB-KW"/>
</dbReference>
<dbReference type="InterPro" id="IPR002477">
    <property type="entry name" value="Peptidoglycan-bd-like"/>
</dbReference>
<dbReference type="EMBL" id="VSSQ01002920">
    <property type="protein sequence ID" value="MPM18105.1"/>
    <property type="molecule type" value="Genomic_DNA"/>
</dbReference>
<keyword evidence="3" id="KW-0378">Hydrolase</keyword>
<dbReference type="SUPFAM" id="SSF54001">
    <property type="entry name" value="Cysteine proteinases"/>
    <property type="match status" value="1"/>
</dbReference>
<dbReference type="SUPFAM" id="SSF47090">
    <property type="entry name" value="PGBD-like"/>
    <property type="match status" value="1"/>
</dbReference>
<dbReference type="Gene3D" id="1.10.101.10">
    <property type="entry name" value="PGBD-like superfamily/PGBD"/>
    <property type="match status" value="1"/>
</dbReference>
<evidence type="ECO:0000256" key="3">
    <source>
        <dbReference type="ARBA" id="ARBA00022801"/>
    </source>
</evidence>
<dbReference type="PROSITE" id="PS51935">
    <property type="entry name" value="NLPC_P60"/>
    <property type="match status" value="1"/>
</dbReference>
<dbReference type="InterPro" id="IPR000064">
    <property type="entry name" value="NLP_P60_dom"/>
</dbReference>
<proteinExistence type="inferred from homology"/>
<accession>A0A644XPP9</accession>
<sequence length="258" mass="28720">MEFTRNIKKGMSGEDVRAVKEKLFALGFYSTKITKLTNSTFGSDSVAAAKRFQLKNGLEPDGIVGKLTFAALFGGNPDVDAPINNDQGANVLPDLIEKMRQLCQTEVDNESIYVWAAGGELGTSVNESWIQTKENRNSGGANFDRAYRLWKKRIDSGNTLFRCFDCSGFVSWILRKLGVFNGRRDCDGLYSLSTPLDSPVDGCLLFRQSSSNPNDETHVGLYIGGYAYHAKGRDVGVVKEKYKASYWHKIAWFKAIPR</sequence>
<dbReference type="InterPro" id="IPR036366">
    <property type="entry name" value="PGBDSf"/>
</dbReference>
<protein>
    <recommendedName>
        <fullName evidence="5">NlpC/P60 domain-containing protein</fullName>
    </recommendedName>
</protein>
<feature type="domain" description="NlpC/P60" evidence="5">
    <location>
        <begin position="130"/>
        <end position="258"/>
    </location>
</feature>
<comment type="caution">
    <text evidence="6">The sequence shown here is derived from an EMBL/GenBank/DDBJ whole genome shotgun (WGS) entry which is preliminary data.</text>
</comment>
<dbReference type="InterPro" id="IPR038765">
    <property type="entry name" value="Papain-like_cys_pep_sf"/>
</dbReference>
<organism evidence="6">
    <name type="scientific">bioreactor metagenome</name>
    <dbReference type="NCBI Taxonomy" id="1076179"/>
    <lineage>
        <taxon>unclassified sequences</taxon>
        <taxon>metagenomes</taxon>
        <taxon>ecological metagenomes</taxon>
    </lineage>
</organism>
<dbReference type="Pfam" id="PF01471">
    <property type="entry name" value="PG_binding_1"/>
    <property type="match status" value="1"/>
</dbReference>
<evidence type="ECO:0000256" key="1">
    <source>
        <dbReference type="ARBA" id="ARBA00007074"/>
    </source>
</evidence>